<organism evidence="3 4">
    <name type="scientific">Spirodela intermedia</name>
    <name type="common">Intermediate duckweed</name>
    <dbReference type="NCBI Taxonomy" id="51605"/>
    <lineage>
        <taxon>Eukaryota</taxon>
        <taxon>Viridiplantae</taxon>
        <taxon>Streptophyta</taxon>
        <taxon>Embryophyta</taxon>
        <taxon>Tracheophyta</taxon>
        <taxon>Spermatophyta</taxon>
        <taxon>Magnoliopsida</taxon>
        <taxon>Liliopsida</taxon>
        <taxon>Araceae</taxon>
        <taxon>Lemnoideae</taxon>
        <taxon>Spirodela</taxon>
    </lineage>
</organism>
<feature type="region of interest" description="Disordered" evidence="1">
    <location>
        <begin position="1"/>
        <end position="40"/>
    </location>
</feature>
<dbReference type="AlphaFoldDB" id="A0A7I8JVU8"/>
<keyword evidence="2" id="KW-0472">Membrane</keyword>
<dbReference type="InterPro" id="IPR045880">
    <property type="entry name" value="ZCF37"/>
</dbReference>
<dbReference type="PANTHER" id="PTHR35275:SF1">
    <property type="entry name" value="OS07G0585900 PROTEIN"/>
    <property type="match status" value="1"/>
</dbReference>
<keyword evidence="2" id="KW-0812">Transmembrane</keyword>
<accession>A0A7I8JVU8</accession>
<feature type="transmembrane region" description="Helical" evidence="2">
    <location>
        <begin position="147"/>
        <end position="178"/>
    </location>
</feature>
<sequence>MARFCGAGSFSHEEEDDLWPPPGKKPTRRRHGGGNPYAGRGLEQFTMVLAELEVRREKIMAMAGEQGVSFVRFMYSNSQDWVPIVVRRRPPPPPPTQKGCDAAETGEKGSALPGGGGEVVAVAPRGTAGNGGCGGFLAAVRWRDSCYYWSAVAVMILLCLAMSGRVLAICCTAAWWYVAPPAVTAAGERRKPVKEYGTRMNDRRLGGVGGGGHYKAAVVDQEKRVGPAEVLPSPRPGRRG</sequence>
<evidence type="ECO:0000256" key="1">
    <source>
        <dbReference type="SAM" id="MobiDB-lite"/>
    </source>
</evidence>
<proteinExistence type="predicted"/>
<gene>
    <name evidence="3" type="ORF">SI8410_01000187</name>
</gene>
<reference evidence="3" key="1">
    <citation type="submission" date="2020-02" db="EMBL/GenBank/DDBJ databases">
        <authorList>
            <person name="Scholz U."/>
            <person name="Mascher M."/>
            <person name="Fiebig A."/>
        </authorList>
    </citation>
    <scope>NUCLEOTIDE SEQUENCE</scope>
</reference>
<dbReference type="OrthoDB" id="1932497at2759"/>
<keyword evidence="2" id="KW-1133">Transmembrane helix</keyword>
<evidence type="ECO:0000313" key="4">
    <source>
        <dbReference type="Proteomes" id="UP000663760"/>
    </source>
</evidence>
<protein>
    <submittedName>
        <fullName evidence="3">Uncharacterized protein</fullName>
    </submittedName>
</protein>
<keyword evidence="4" id="KW-1185">Reference proteome</keyword>
<evidence type="ECO:0000313" key="3">
    <source>
        <dbReference type="EMBL" id="CAA7387827.1"/>
    </source>
</evidence>
<dbReference type="EMBL" id="LR746264">
    <property type="protein sequence ID" value="CAA7387827.1"/>
    <property type="molecule type" value="Genomic_DNA"/>
</dbReference>
<evidence type="ECO:0000256" key="2">
    <source>
        <dbReference type="SAM" id="Phobius"/>
    </source>
</evidence>
<dbReference type="Proteomes" id="UP000663760">
    <property type="component" value="Chromosome 1"/>
</dbReference>
<name>A0A7I8JVU8_SPIIN</name>
<dbReference type="PANTHER" id="PTHR35275">
    <property type="entry name" value="ZCF37"/>
    <property type="match status" value="1"/>
</dbReference>
<feature type="region of interest" description="Disordered" evidence="1">
    <location>
        <begin position="89"/>
        <end position="115"/>
    </location>
</feature>